<keyword evidence="2" id="KW-1185">Reference proteome</keyword>
<sequence>MIHRSWSCKWNELTCQRLVRWEALEKDYKGFHAFEQRLPFFQEARRQKFYIHETVRHIEHRASHLAREGEKTKELLRRQKTWHRHAADRLLNIDYELLLYKRLYEGDLPYVLMSPRQMEAWIRKEKEYNLQLVHLIESGGGPLQSLYFLEQVLKPKLFKKWIKPYQLPQKKKADKLDLLSVIPYGFADKRDSREL</sequence>
<name>A0A419V792_9BACL</name>
<organism evidence="1 2">
    <name type="scientific">Sinobaca qinghaiensis</name>
    <dbReference type="NCBI Taxonomy" id="342944"/>
    <lineage>
        <taxon>Bacteria</taxon>
        <taxon>Bacillati</taxon>
        <taxon>Bacillota</taxon>
        <taxon>Bacilli</taxon>
        <taxon>Bacillales</taxon>
        <taxon>Sporolactobacillaceae</taxon>
        <taxon>Sinobaca</taxon>
    </lineage>
</organism>
<dbReference type="AlphaFoldDB" id="A0A419V792"/>
<dbReference type="Proteomes" id="UP000285120">
    <property type="component" value="Unassembled WGS sequence"/>
</dbReference>
<dbReference type="EMBL" id="RAPK01000006">
    <property type="protein sequence ID" value="RKD75910.1"/>
    <property type="molecule type" value="Genomic_DNA"/>
</dbReference>
<accession>A0A419V792</accession>
<comment type="caution">
    <text evidence="1">The sequence shown here is derived from an EMBL/GenBank/DDBJ whole genome shotgun (WGS) entry which is preliminary data.</text>
</comment>
<gene>
    <name evidence="1" type="ORF">ATL39_0120</name>
</gene>
<evidence type="ECO:0000313" key="1">
    <source>
        <dbReference type="EMBL" id="RKD75910.1"/>
    </source>
</evidence>
<protein>
    <submittedName>
        <fullName evidence="1">Uncharacterized protein</fullName>
    </submittedName>
</protein>
<evidence type="ECO:0000313" key="2">
    <source>
        <dbReference type="Proteomes" id="UP000285120"/>
    </source>
</evidence>
<reference evidence="1 2" key="1">
    <citation type="submission" date="2018-09" db="EMBL/GenBank/DDBJ databases">
        <title>Genomic Encyclopedia of Archaeal and Bacterial Type Strains, Phase II (KMG-II): from individual species to whole genera.</title>
        <authorList>
            <person name="Goeker M."/>
        </authorList>
    </citation>
    <scope>NUCLEOTIDE SEQUENCE [LARGE SCALE GENOMIC DNA]</scope>
    <source>
        <strain evidence="1 2">DSM 17008</strain>
    </source>
</reference>
<proteinExistence type="predicted"/>